<gene>
    <name evidence="1" type="ORF">Pla175_14280</name>
</gene>
<dbReference type="InterPro" id="IPR023393">
    <property type="entry name" value="START-like_dom_sf"/>
</dbReference>
<proteinExistence type="predicted"/>
<accession>A0A518D9A1</accession>
<dbReference type="EMBL" id="CP036291">
    <property type="protein sequence ID" value="QDU88058.1"/>
    <property type="molecule type" value="Genomic_DNA"/>
</dbReference>
<keyword evidence="2" id="KW-1185">Reference proteome</keyword>
<evidence type="ECO:0000313" key="2">
    <source>
        <dbReference type="Proteomes" id="UP000317429"/>
    </source>
</evidence>
<dbReference type="Proteomes" id="UP000317429">
    <property type="component" value="Chromosome"/>
</dbReference>
<protein>
    <recommendedName>
        <fullName evidence="3">Polyketide cyclase / dehydrase and lipid transport</fullName>
    </recommendedName>
</protein>
<dbReference type="AlphaFoldDB" id="A0A518D9A1"/>
<evidence type="ECO:0000313" key="1">
    <source>
        <dbReference type="EMBL" id="QDU88058.1"/>
    </source>
</evidence>
<name>A0A518D9A1_9BACT</name>
<dbReference type="SUPFAM" id="SSF55961">
    <property type="entry name" value="Bet v1-like"/>
    <property type="match status" value="1"/>
</dbReference>
<sequence>MISTPAPSENRLPTFDYNFTVPAPLTEVAAFHSDTRALKLLTPPPTIVRIHSVEPLAEGSVSKFTLWVGPIPLRWTAVHRNVSQRGFTDVQAEGPAARWEHTHTFTPIGPDQTRIDEHIDYQHRSGWRGLLTRVLFARANLSFMFAYRAWVTRRRLRGTGRAR</sequence>
<evidence type="ECO:0008006" key="3">
    <source>
        <dbReference type="Google" id="ProtNLM"/>
    </source>
</evidence>
<reference evidence="1 2" key="1">
    <citation type="submission" date="2019-02" db="EMBL/GenBank/DDBJ databases">
        <title>Deep-cultivation of Planctomycetes and their phenomic and genomic characterization uncovers novel biology.</title>
        <authorList>
            <person name="Wiegand S."/>
            <person name="Jogler M."/>
            <person name="Boedeker C."/>
            <person name="Pinto D."/>
            <person name="Vollmers J."/>
            <person name="Rivas-Marin E."/>
            <person name="Kohn T."/>
            <person name="Peeters S.H."/>
            <person name="Heuer A."/>
            <person name="Rast P."/>
            <person name="Oberbeckmann S."/>
            <person name="Bunk B."/>
            <person name="Jeske O."/>
            <person name="Meyerdierks A."/>
            <person name="Storesund J.E."/>
            <person name="Kallscheuer N."/>
            <person name="Luecker S."/>
            <person name="Lage O.M."/>
            <person name="Pohl T."/>
            <person name="Merkel B.J."/>
            <person name="Hornburger P."/>
            <person name="Mueller R.-W."/>
            <person name="Bruemmer F."/>
            <person name="Labrenz M."/>
            <person name="Spormann A.M."/>
            <person name="Op den Camp H."/>
            <person name="Overmann J."/>
            <person name="Amann R."/>
            <person name="Jetten M.S.M."/>
            <person name="Mascher T."/>
            <person name="Medema M.H."/>
            <person name="Devos D.P."/>
            <person name="Kaster A.-K."/>
            <person name="Ovreas L."/>
            <person name="Rohde M."/>
            <person name="Galperin M.Y."/>
            <person name="Jogler C."/>
        </authorList>
    </citation>
    <scope>NUCLEOTIDE SEQUENCE [LARGE SCALE GENOMIC DNA]</scope>
    <source>
        <strain evidence="1 2">Pla175</strain>
    </source>
</reference>
<organism evidence="1 2">
    <name type="scientific">Pirellulimonas nuda</name>
    <dbReference type="NCBI Taxonomy" id="2528009"/>
    <lineage>
        <taxon>Bacteria</taxon>
        <taxon>Pseudomonadati</taxon>
        <taxon>Planctomycetota</taxon>
        <taxon>Planctomycetia</taxon>
        <taxon>Pirellulales</taxon>
        <taxon>Lacipirellulaceae</taxon>
        <taxon>Pirellulimonas</taxon>
    </lineage>
</organism>
<dbReference type="KEGG" id="pnd:Pla175_14280"/>
<dbReference type="Gene3D" id="3.30.530.20">
    <property type="match status" value="1"/>
</dbReference>